<evidence type="ECO:0000313" key="2">
    <source>
        <dbReference type="Proteomes" id="UP001151760"/>
    </source>
</evidence>
<sequence>MIATRGSGKVTTVEVLAKTKDINNCKRIRHLNRDCKAFAPATTSRPSVARKMTEVAYCECGRLGHYKSDCPIWKCQNCANKY</sequence>
<dbReference type="EMBL" id="BQNB010009790">
    <property type="protein sequence ID" value="GJS68431.1"/>
    <property type="molecule type" value="Genomic_DNA"/>
</dbReference>
<name>A0ABQ4XUC6_9ASTR</name>
<keyword evidence="2" id="KW-1185">Reference proteome</keyword>
<protein>
    <recommendedName>
        <fullName evidence="3">CCHC-type domain-containing protein</fullName>
    </recommendedName>
</protein>
<evidence type="ECO:0008006" key="3">
    <source>
        <dbReference type="Google" id="ProtNLM"/>
    </source>
</evidence>
<accession>A0ABQ4XUC6</accession>
<comment type="caution">
    <text evidence="1">The sequence shown here is derived from an EMBL/GenBank/DDBJ whole genome shotgun (WGS) entry which is preliminary data.</text>
</comment>
<reference evidence="1" key="1">
    <citation type="journal article" date="2022" name="Int. J. Mol. Sci.">
        <title>Draft Genome of Tanacetum Coccineum: Genomic Comparison of Closely Related Tanacetum-Family Plants.</title>
        <authorList>
            <person name="Yamashiro T."/>
            <person name="Shiraishi A."/>
            <person name="Nakayama K."/>
            <person name="Satake H."/>
        </authorList>
    </citation>
    <scope>NUCLEOTIDE SEQUENCE</scope>
</reference>
<reference evidence="1" key="2">
    <citation type="submission" date="2022-01" db="EMBL/GenBank/DDBJ databases">
        <authorList>
            <person name="Yamashiro T."/>
            <person name="Shiraishi A."/>
            <person name="Satake H."/>
            <person name="Nakayama K."/>
        </authorList>
    </citation>
    <scope>NUCLEOTIDE SEQUENCE</scope>
</reference>
<evidence type="ECO:0000313" key="1">
    <source>
        <dbReference type="EMBL" id="GJS68431.1"/>
    </source>
</evidence>
<proteinExistence type="predicted"/>
<dbReference type="Proteomes" id="UP001151760">
    <property type="component" value="Unassembled WGS sequence"/>
</dbReference>
<organism evidence="1 2">
    <name type="scientific">Tanacetum coccineum</name>
    <dbReference type="NCBI Taxonomy" id="301880"/>
    <lineage>
        <taxon>Eukaryota</taxon>
        <taxon>Viridiplantae</taxon>
        <taxon>Streptophyta</taxon>
        <taxon>Embryophyta</taxon>
        <taxon>Tracheophyta</taxon>
        <taxon>Spermatophyta</taxon>
        <taxon>Magnoliopsida</taxon>
        <taxon>eudicotyledons</taxon>
        <taxon>Gunneridae</taxon>
        <taxon>Pentapetalae</taxon>
        <taxon>asterids</taxon>
        <taxon>campanulids</taxon>
        <taxon>Asterales</taxon>
        <taxon>Asteraceae</taxon>
        <taxon>Asteroideae</taxon>
        <taxon>Anthemideae</taxon>
        <taxon>Anthemidinae</taxon>
        <taxon>Tanacetum</taxon>
    </lineage>
</organism>
<gene>
    <name evidence="1" type="ORF">Tco_0682996</name>
</gene>